<keyword evidence="3" id="KW-1185">Reference proteome</keyword>
<reference evidence="2 3" key="1">
    <citation type="journal article" date="2019" name="Int. J. Syst. Evol. Microbiol.">
        <title>The Global Catalogue of Microorganisms (GCM) 10K type strain sequencing project: providing services to taxonomists for standard genome sequencing and annotation.</title>
        <authorList>
            <consortium name="The Broad Institute Genomics Platform"/>
            <consortium name="The Broad Institute Genome Sequencing Center for Infectious Disease"/>
            <person name="Wu L."/>
            <person name="Ma J."/>
        </authorList>
    </citation>
    <scope>NUCLEOTIDE SEQUENCE [LARGE SCALE GENOMIC DNA]</scope>
    <source>
        <strain evidence="2 3">JCM 14917</strain>
    </source>
</reference>
<sequence length="1092" mass="119385">MPPESSNRHEVYARDHLVHVEHSFQLAPEDAPSEDDFARLREKDSSPSSVTGLTITERTTGAENVAAPEGPATPKQDAWNALRRTTPDLPRWTPADYASFINGSGAAKLAGAGVAPLVAAARGYSGIDASNCTAQMKSFGIKTVTRQGRRMKRCMGESPGQDGMAMPWYSVADIQIASRNEASPFPAPFTHQVRPSHPEDNDHGKPIEYEFVQEISTPMDVHPATPVSWIDNTPVVMITEGMLTGDAALSAYLRANGVSWGDLRSAGVDNPAAKLRSLMAAIPAENRVLIVSVEGIHNATRKPFDWREINLKDRTGWIAFDADMAFNRYVHKAAEDLCERLTERSKMSELLFLNPQVVRGDEGLTSKESVDDFLAKHGTWDDLVGQLTKAMPAAPPRDPQERHGNWRIPPSGQTAEECVAINSGPGGTIGGYRWEERVKLGGRILSLETRRQPTSRELETGVFDANVSVHDVKDSTVEIEVSWNENGQDRSAIVRGPERILSFPPAEWVREKAVIPSKLLCHREWPPRFVKGEKWISAVKAHRADETVIKTKWMQMGWVPVEGAAPAFLTGDQIIGDTDSTEQTSCGVDVKEIPVAPHFGVQYPDKKTDGDFEDEEYRDLVRDDFRKVWRAYITGGPEGPAWTDEATAAIVLSAGLRPAIPLRPRSTVFFWGPPNAGKSFSAQCAMYFWARNGGDWQDQLPGAAKDTVAYIEHCVAHMPIWVVDDLAPSALRQQAEAESAKLADLTRSIFNNSPKGRMNSDMTSRKVNKPIAQLIITAENELTTPSAKERLIPAYIGPGKLNPSRIATDHINELSKKDRVQARFTLHLLRFIRREATSTKGGWGAYLARLEEIRHSDSKAVAGMMKEMNAAQGSLERTSKLAADLLLTFQVLRLLAIELDMEREFIEQFSIAAIGVPIVRLVTNAHEENKKASPGRSLLSALASLLDSGQGHIISGDDPARPPVPGEVEGADLANHKLGWAASAGGDGLRPSGNSIGTLVTLKDEKVVLFSVDTAFEAAKGAYPSLIQPGQGAPSAWAAVWNEGLAPGFIERQTNTRGTLLNTHRARQGYKRFSGVPVPLATMLTGGHPDPS</sequence>
<organism evidence="2 3">
    <name type="scientific">Arthrobacter parietis</name>
    <dbReference type="NCBI Taxonomy" id="271434"/>
    <lineage>
        <taxon>Bacteria</taxon>
        <taxon>Bacillati</taxon>
        <taxon>Actinomycetota</taxon>
        <taxon>Actinomycetes</taxon>
        <taxon>Micrococcales</taxon>
        <taxon>Micrococcaceae</taxon>
        <taxon>Arthrobacter</taxon>
    </lineage>
</organism>
<dbReference type="Proteomes" id="UP001500974">
    <property type="component" value="Unassembled WGS sequence"/>
</dbReference>
<name>A0ABN3AQP2_9MICC</name>
<proteinExistence type="predicted"/>
<evidence type="ECO:0000256" key="1">
    <source>
        <dbReference type="SAM" id="MobiDB-lite"/>
    </source>
</evidence>
<dbReference type="EMBL" id="BAAAON010000001">
    <property type="protein sequence ID" value="GAA2173483.1"/>
    <property type="molecule type" value="Genomic_DNA"/>
</dbReference>
<evidence type="ECO:0000313" key="3">
    <source>
        <dbReference type="Proteomes" id="UP001500974"/>
    </source>
</evidence>
<evidence type="ECO:0008006" key="4">
    <source>
        <dbReference type="Google" id="ProtNLM"/>
    </source>
</evidence>
<feature type="compositionally biased region" description="Polar residues" evidence="1">
    <location>
        <begin position="46"/>
        <end position="62"/>
    </location>
</feature>
<comment type="caution">
    <text evidence="2">The sequence shown here is derived from an EMBL/GenBank/DDBJ whole genome shotgun (WGS) entry which is preliminary data.</text>
</comment>
<protein>
    <recommendedName>
        <fullName evidence="4">DUF3854 domain-containing protein</fullName>
    </recommendedName>
</protein>
<accession>A0ABN3AQP2</accession>
<gene>
    <name evidence="2" type="ORF">GCM10009784_07950</name>
</gene>
<feature type="compositionally biased region" description="Basic and acidic residues" evidence="1">
    <location>
        <begin position="36"/>
        <end position="45"/>
    </location>
</feature>
<dbReference type="RefSeq" id="WP_346027562.1">
    <property type="nucleotide sequence ID" value="NZ_BAAAON010000001.1"/>
</dbReference>
<evidence type="ECO:0000313" key="2">
    <source>
        <dbReference type="EMBL" id="GAA2173483.1"/>
    </source>
</evidence>
<feature type="region of interest" description="Disordered" evidence="1">
    <location>
        <begin position="24"/>
        <end position="76"/>
    </location>
</feature>